<dbReference type="Proteomes" id="UP000595691">
    <property type="component" value="Chromosome"/>
</dbReference>
<keyword evidence="1" id="KW-0812">Transmembrane</keyword>
<dbReference type="RefSeq" id="WP_202779862.1">
    <property type="nucleotide sequence ID" value="NZ_CP065425.1"/>
</dbReference>
<gene>
    <name evidence="2" type="ORF">I5776_07345</name>
</gene>
<proteinExistence type="predicted"/>
<name>A0ABX7E4Q0_9BACI</name>
<feature type="transmembrane region" description="Helical" evidence="1">
    <location>
        <begin position="31"/>
        <end position="47"/>
    </location>
</feature>
<keyword evidence="3" id="KW-1185">Reference proteome</keyword>
<evidence type="ECO:0000256" key="1">
    <source>
        <dbReference type="SAM" id="Phobius"/>
    </source>
</evidence>
<organism evidence="2 3">
    <name type="scientific">Heyndrickxia vini</name>
    <dbReference type="NCBI Taxonomy" id="1476025"/>
    <lineage>
        <taxon>Bacteria</taxon>
        <taxon>Bacillati</taxon>
        <taxon>Bacillota</taxon>
        <taxon>Bacilli</taxon>
        <taxon>Bacillales</taxon>
        <taxon>Bacillaceae</taxon>
        <taxon>Heyndrickxia</taxon>
    </lineage>
</organism>
<feature type="transmembrane region" description="Helical" evidence="1">
    <location>
        <begin position="53"/>
        <end position="71"/>
    </location>
</feature>
<dbReference type="EMBL" id="CP065425">
    <property type="protein sequence ID" value="QQZ10703.1"/>
    <property type="molecule type" value="Genomic_DNA"/>
</dbReference>
<keyword evidence="1" id="KW-1133">Transmembrane helix</keyword>
<reference evidence="2 3" key="1">
    <citation type="submission" date="2020-11" db="EMBL/GenBank/DDBJ databases">
        <title>Taxonomic evaluation of the Bacillus sporothermodurans group of bacteria based on whole genome sequences.</title>
        <authorList>
            <person name="Fiedler G."/>
            <person name="Herbstmann A.-D."/>
            <person name="Doll E."/>
            <person name="Wenning M."/>
            <person name="Brinks E."/>
            <person name="Kabisch J."/>
            <person name="Breitenwieser F."/>
            <person name="Lappann M."/>
            <person name="Boehnlein C."/>
            <person name="Franz C."/>
        </authorList>
    </citation>
    <scope>NUCLEOTIDE SEQUENCE [LARGE SCALE GENOMIC DNA]</scope>
    <source>
        <strain evidence="2 3">JCM 19841</strain>
    </source>
</reference>
<sequence length="378" mass="43493">MISMIMSVIGLIILIPLIYFLPIGIQKNVKWIIVVFAVFLVGIGSLALNVMEIWKIALILLLLSLMFAYLLEKKLAHHVVEANDFETDEDAFTNQLLHEDERPDDTSSEELPIADYSLEKEEKTSSLIETTESMVEEVSDGKYEDEEPAEIVLSDIEKLIMEVEETDHYIEDQDTFVMEAAATVESDLEEITLDSEYEVEDSQDIIETEEIVSTNPIDIAHEIEEIDSSVSVYDEIDDNQMVEENNLLNEPLTELTDIDVELPFSEEVEEVIVDQHPSKEVTLLQKQVISSMLQELLLLKNQLGSGHYEERIIQHLDSSLPDEDYYSFAHVLIEHYISNGEFKKLEHFLLELEDRFNRYPGIMKELNYLTSLVNNKKR</sequence>
<evidence type="ECO:0000313" key="3">
    <source>
        <dbReference type="Proteomes" id="UP000595691"/>
    </source>
</evidence>
<keyword evidence="1" id="KW-0472">Membrane</keyword>
<accession>A0ABX7E4Q0</accession>
<protein>
    <recommendedName>
        <fullName evidence="4">MFS transporter</fullName>
    </recommendedName>
</protein>
<evidence type="ECO:0008006" key="4">
    <source>
        <dbReference type="Google" id="ProtNLM"/>
    </source>
</evidence>
<evidence type="ECO:0000313" key="2">
    <source>
        <dbReference type="EMBL" id="QQZ10703.1"/>
    </source>
</evidence>
<feature type="transmembrane region" description="Helical" evidence="1">
    <location>
        <begin position="6"/>
        <end position="24"/>
    </location>
</feature>